<evidence type="ECO:0000313" key="5">
    <source>
        <dbReference type="Proteomes" id="UP000076552"/>
    </source>
</evidence>
<proteinExistence type="predicted"/>
<evidence type="ECO:0000259" key="3">
    <source>
        <dbReference type="Pfam" id="PF25053"/>
    </source>
</evidence>
<dbReference type="Proteomes" id="UP000076552">
    <property type="component" value="Unassembled WGS sequence"/>
</dbReference>
<dbReference type="InterPro" id="IPR056693">
    <property type="entry name" value="DUF7791"/>
</dbReference>
<name>A0A161WCC9_9PEZI</name>
<evidence type="ECO:0000313" key="4">
    <source>
        <dbReference type="EMBL" id="KZL69333.1"/>
    </source>
</evidence>
<reference evidence="4 5" key="1">
    <citation type="submission" date="2015-06" db="EMBL/GenBank/DDBJ databases">
        <title>Survival trade-offs in plant roots during colonization by closely related pathogenic and mutualistic fungi.</title>
        <authorList>
            <person name="Hacquard S."/>
            <person name="Kracher B."/>
            <person name="Hiruma K."/>
            <person name="Weinman A."/>
            <person name="Muench P."/>
            <person name="Garrido Oter R."/>
            <person name="Ver Loren van Themaat E."/>
            <person name="Dallerey J.-F."/>
            <person name="Damm U."/>
            <person name="Henrissat B."/>
            <person name="Lespinet O."/>
            <person name="Thon M."/>
            <person name="Kemen E."/>
            <person name="McHardy A.C."/>
            <person name="Schulze-Lefert P."/>
            <person name="O'Connell R.J."/>
        </authorList>
    </citation>
    <scope>NUCLEOTIDE SEQUENCE [LARGE SCALE GENOMIC DNA]</scope>
    <source>
        <strain evidence="4 5">0861</strain>
    </source>
</reference>
<dbReference type="Gene3D" id="3.40.50.300">
    <property type="entry name" value="P-loop containing nucleotide triphosphate hydrolases"/>
    <property type="match status" value="1"/>
</dbReference>
<dbReference type="InterPro" id="IPR027417">
    <property type="entry name" value="P-loop_NTPase"/>
</dbReference>
<dbReference type="PANTHER" id="PTHR10039">
    <property type="entry name" value="AMELOGENIN"/>
    <property type="match status" value="1"/>
</dbReference>
<keyword evidence="1" id="KW-0677">Repeat</keyword>
<protein>
    <submittedName>
        <fullName evidence="4">p-loop containing nucleoside triphosphate hydrolase</fullName>
    </submittedName>
</protein>
<organism evidence="4 5">
    <name type="scientific">Colletotrichum tofieldiae</name>
    <dbReference type="NCBI Taxonomy" id="708197"/>
    <lineage>
        <taxon>Eukaryota</taxon>
        <taxon>Fungi</taxon>
        <taxon>Dikarya</taxon>
        <taxon>Ascomycota</taxon>
        <taxon>Pezizomycotina</taxon>
        <taxon>Sordariomycetes</taxon>
        <taxon>Hypocreomycetidae</taxon>
        <taxon>Glomerellales</taxon>
        <taxon>Glomerellaceae</taxon>
        <taxon>Colletotrichum</taxon>
        <taxon>Colletotrichum spaethianum species complex</taxon>
    </lineage>
</organism>
<dbReference type="AlphaFoldDB" id="A0A161WCC9"/>
<keyword evidence="5" id="KW-1185">Reference proteome</keyword>
<dbReference type="Pfam" id="PF25053">
    <property type="entry name" value="DUF7791"/>
    <property type="match status" value="1"/>
</dbReference>
<gene>
    <name evidence="4" type="ORF">CT0861_13092</name>
</gene>
<dbReference type="Pfam" id="PF24883">
    <property type="entry name" value="NPHP3_N"/>
    <property type="match status" value="1"/>
</dbReference>
<dbReference type="GO" id="GO:0016787">
    <property type="term" value="F:hydrolase activity"/>
    <property type="evidence" value="ECO:0007669"/>
    <property type="project" value="UniProtKB-KW"/>
</dbReference>
<evidence type="ECO:0000256" key="1">
    <source>
        <dbReference type="ARBA" id="ARBA00022737"/>
    </source>
</evidence>
<dbReference type="PANTHER" id="PTHR10039:SF5">
    <property type="entry name" value="NACHT DOMAIN-CONTAINING PROTEIN"/>
    <property type="match status" value="1"/>
</dbReference>
<dbReference type="InterPro" id="IPR056884">
    <property type="entry name" value="NPHP3-like_N"/>
</dbReference>
<feature type="domain" description="DUF7791" evidence="3">
    <location>
        <begin position="580"/>
        <end position="717"/>
    </location>
</feature>
<keyword evidence="4" id="KW-0378">Hydrolase</keyword>
<evidence type="ECO:0000259" key="2">
    <source>
        <dbReference type="Pfam" id="PF24883"/>
    </source>
</evidence>
<feature type="domain" description="Nephrocystin 3-like N-terminal" evidence="2">
    <location>
        <begin position="282"/>
        <end position="470"/>
    </location>
</feature>
<dbReference type="EMBL" id="LFIV01000109">
    <property type="protein sequence ID" value="KZL69333.1"/>
    <property type="molecule type" value="Genomic_DNA"/>
</dbReference>
<sequence length="1012" mass="113700">MAEAVAAFALAGNVLQFVEFAKSLVSKSLDIHRDKNSSASDLEDLRNVVTDFQAASKHLQISGADRLALSSRHLEIVQISDVCSKRFAEILESLARFEVIGNKRKRDTVVAAFKVTWNKKEIEDLRRDTILLSDYAMRSVEQQTRILQEIGLIQQDNGKLNRQLSDEDHDKTSWDAPGDAILDFVVRRLDAKPRERQTSAKSMRDSLLHCIVDLSTENTQTPNRDHPVINLPQSRQTELQSAFLASLVYHGMEDRRFRIANAHKKTFRWVFRSPRDNEHIPKWSNFKDWLESDSSLYWITGKAGSGKSTLMKFICDFNSSNPMPQLTEETSSHGTRISRCHRHLLKWAGDRPLITASFYFWASGAVIEASTKSLYRSLILQILQSCPEIIPRVAPAHWEAMCLFNHRIQGLTEDDLKQLLPSVVKEAQETYSVCLFVDGLDEFAGPPDQLIALFRYIVSYPNVKLCVSSRPWIAFEDAFQHRPSLRLEALTYSDIESFITTEFENHTGFRRRMKREPAYASGLIGNITTKSSGVFLWVNLVVQSLLTGMGYDDRISDLQRRLDLLPPDLENLYGAILDDLDPFYFEHAAQYFQLLDACKDPPSAILFAFADEGENDFATSLAIKELTNEECRSCIETIRRRVNSRCKGLLEVASEGTQFRDDYSEVVERRTVQFLHRTVKDFTRTPAVAAKLMAATESFDSHARLCSANLALLKTTKVASILNGEALSDKLREIIVNRAASCLDEASVVKNENSLSMIAVLDNLGITIQTLCSSSGDDGHIIIEHIYRSIAASKHTRKLPHHSYGTCLLSVAVQKGVTEYVAVRATAPGCLVRRTQSQEIEEFEKTGAGKLVNKIIAKVRPDSVRVSGHLWWPLLLDASCSLPPKLEMVACLLRKGADVNFQIKHSGTTVWHSFMASMMVCCLTDNSLEQKWREWAPLMRLCIAHGATINKKDFASATAEAGVGYSRISKTEKETLYKAMKCLHQKGDAAGLGILMQPGTRGLLPFGQHVMA</sequence>
<dbReference type="SUPFAM" id="SSF52540">
    <property type="entry name" value="P-loop containing nucleoside triphosphate hydrolases"/>
    <property type="match status" value="1"/>
</dbReference>
<accession>A0A161WCC9</accession>
<comment type="caution">
    <text evidence="4">The sequence shown here is derived from an EMBL/GenBank/DDBJ whole genome shotgun (WGS) entry which is preliminary data.</text>
</comment>